<dbReference type="Pfam" id="PF13469">
    <property type="entry name" value="Sulfotransfer_3"/>
    <property type="match status" value="1"/>
</dbReference>
<dbReference type="InterPro" id="IPR026634">
    <property type="entry name" value="TPST-like"/>
</dbReference>
<dbReference type="Proteomes" id="UP000316584">
    <property type="component" value="Chromosome"/>
</dbReference>
<dbReference type="RefSeq" id="WP_144891270.1">
    <property type="nucleotide sequence ID" value="NZ_CP042218.1"/>
</dbReference>
<dbReference type="GO" id="GO:0008476">
    <property type="term" value="F:protein-tyrosine sulfotransferase activity"/>
    <property type="evidence" value="ECO:0007669"/>
    <property type="project" value="InterPro"/>
</dbReference>
<reference evidence="2 3" key="1">
    <citation type="submission" date="2019-07" db="EMBL/GenBank/DDBJ databases">
        <title>Full genome sequence of Luteimonas sp. Gr-4.</title>
        <authorList>
            <person name="Im W.-T."/>
        </authorList>
    </citation>
    <scope>NUCLEOTIDE SEQUENCE [LARGE SCALE GENOMIC DNA]</scope>
    <source>
        <strain evidence="2 3">Gr-4</strain>
    </source>
</reference>
<evidence type="ECO:0000313" key="2">
    <source>
        <dbReference type="EMBL" id="QDW66481.1"/>
    </source>
</evidence>
<keyword evidence="1 2" id="KW-0808">Transferase</keyword>
<evidence type="ECO:0000256" key="1">
    <source>
        <dbReference type="ARBA" id="ARBA00022679"/>
    </source>
</evidence>
<dbReference type="SUPFAM" id="SSF52540">
    <property type="entry name" value="P-loop containing nucleoside triphosphate hydrolases"/>
    <property type="match status" value="1"/>
</dbReference>
<dbReference type="InterPro" id="IPR027417">
    <property type="entry name" value="P-loop_NTPase"/>
</dbReference>
<protein>
    <submittedName>
        <fullName evidence="2">Sulfotransferase family protein</fullName>
    </submittedName>
</protein>
<dbReference type="SUPFAM" id="SSF48452">
    <property type="entry name" value="TPR-like"/>
    <property type="match status" value="1"/>
</dbReference>
<proteinExistence type="predicted"/>
<keyword evidence="3" id="KW-1185">Reference proteome</keyword>
<accession>A0A518N3H0</accession>
<dbReference type="OrthoDB" id="9766687at2"/>
<dbReference type="EMBL" id="CP042218">
    <property type="protein sequence ID" value="QDW66481.1"/>
    <property type="molecule type" value="Genomic_DNA"/>
</dbReference>
<dbReference type="PANTHER" id="PTHR12788:SF10">
    <property type="entry name" value="PROTEIN-TYROSINE SULFOTRANSFERASE"/>
    <property type="match status" value="1"/>
</dbReference>
<name>A0A518N3H0_9GAMM</name>
<evidence type="ECO:0000313" key="3">
    <source>
        <dbReference type="Proteomes" id="UP000316584"/>
    </source>
</evidence>
<dbReference type="AlphaFoldDB" id="A0A518N3H0"/>
<dbReference type="PANTHER" id="PTHR12788">
    <property type="entry name" value="PROTEIN-TYROSINE SULFOTRANSFERASE 2"/>
    <property type="match status" value="1"/>
</dbReference>
<dbReference type="Gene3D" id="1.25.40.10">
    <property type="entry name" value="Tetratricopeptide repeat domain"/>
    <property type="match status" value="1"/>
</dbReference>
<sequence>MPLYRQALEMMGPQPGLLYDLAVAQFFTGEFEAAESNLDRMLATAPQAGHALYLRSTLRRQTPARNHVDELKQRIAAGLGRPDWDAAAWYALAKELEDLGDHAAAFDAVDAGARLRRQSLDCDIRAECEAQAQIRAAYGREAMAAPARGHVGEGPIFIVGMPRTGTTLVERMLVQGGSVKSAGEPLDLGNLIGAHAREALKAHPGLTAAEASLHIDFEALGREYVRGVAEAAGAERFIDKMPANYMYCGLIRKALPDARIIHLQRDPLDSCHAVYKTLFFSAWHFSYDLDELARYYVAYRQTMAHWHEVMPGAILDVRYEDLVRDPDGQARRILEWCGLPWDPETRYGEAPARVAFTTASAAQVREPVHARSVGGARRHRARLEPVARRLAEAGIAVD</sequence>
<organism evidence="2 3">
    <name type="scientific">Luteimonas granuli</name>
    <dbReference type="NCBI Taxonomy" id="1176533"/>
    <lineage>
        <taxon>Bacteria</taxon>
        <taxon>Pseudomonadati</taxon>
        <taxon>Pseudomonadota</taxon>
        <taxon>Gammaproteobacteria</taxon>
        <taxon>Lysobacterales</taxon>
        <taxon>Lysobacteraceae</taxon>
        <taxon>Luteimonas</taxon>
    </lineage>
</organism>
<gene>
    <name evidence="2" type="ORF">FPZ22_05870</name>
</gene>
<dbReference type="Gene3D" id="3.40.50.300">
    <property type="entry name" value="P-loop containing nucleotide triphosphate hydrolases"/>
    <property type="match status" value="1"/>
</dbReference>
<dbReference type="KEGG" id="lug:FPZ22_05870"/>
<dbReference type="InterPro" id="IPR011990">
    <property type="entry name" value="TPR-like_helical_dom_sf"/>
</dbReference>